<protein>
    <submittedName>
        <fullName evidence="2">Uncharacterized protein</fullName>
    </submittedName>
</protein>
<dbReference type="InterPro" id="IPR045075">
    <property type="entry name" value="Syf1-like"/>
</dbReference>
<dbReference type="GO" id="GO:0046540">
    <property type="term" value="C:U4/U6 x U5 tri-snRNP complex"/>
    <property type="evidence" value="ECO:0007669"/>
    <property type="project" value="TreeGrafter"/>
</dbReference>
<dbReference type="AlphaFoldDB" id="A0AAP0I311"/>
<evidence type="ECO:0000313" key="3">
    <source>
        <dbReference type="Proteomes" id="UP001420932"/>
    </source>
</evidence>
<dbReference type="PANTHER" id="PTHR11246:SF1">
    <property type="entry name" value="PRE-MRNA-PROCESSING FACTOR 6"/>
    <property type="match status" value="1"/>
</dbReference>
<dbReference type="GO" id="GO:0071013">
    <property type="term" value="C:catalytic step 2 spliceosome"/>
    <property type="evidence" value="ECO:0007669"/>
    <property type="project" value="TreeGrafter"/>
</dbReference>
<evidence type="ECO:0000256" key="1">
    <source>
        <dbReference type="ARBA" id="ARBA00022737"/>
    </source>
</evidence>
<name>A0AAP0I311_9MAGN</name>
<dbReference type="Gene3D" id="1.25.40.10">
    <property type="entry name" value="Tetratricopeptide repeat domain"/>
    <property type="match status" value="1"/>
</dbReference>
<dbReference type="GO" id="GO:0080188">
    <property type="term" value="P:gene silencing by siRNA-directed DNA methylation"/>
    <property type="evidence" value="ECO:0007669"/>
    <property type="project" value="TreeGrafter"/>
</dbReference>
<accession>A0AAP0I311</accession>
<dbReference type="GO" id="GO:0000244">
    <property type="term" value="P:spliceosomal tri-snRNP complex assembly"/>
    <property type="evidence" value="ECO:0007669"/>
    <property type="project" value="TreeGrafter"/>
</dbReference>
<evidence type="ECO:0000313" key="2">
    <source>
        <dbReference type="EMBL" id="KAK9106816.1"/>
    </source>
</evidence>
<comment type="caution">
    <text evidence="2">The sequence shown here is derived from an EMBL/GenBank/DDBJ whole genome shotgun (WGS) entry which is preliminary data.</text>
</comment>
<proteinExistence type="predicted"/>
<dbReference type="InterPro" id="IPR003107">
    <property type="entry name" value="HAT"/>
</dbReference>
<dbReference type="SMART" id="SM00386">
    <property type="entry name" value="HAT"/>
    <property type="match status" value="2"/>
</dbReference>
<keyword evidence="3" id="KW-1185">Reference proteome</keyword>
<dbReference type="SUPFAM" id="SSF48452">
    <property type="entry name" value="TPR-like"/>
    <property type="match status" value="1"/>
</dbReference>
<reference evidence="2 3" key="1">
    <citation type="submission" date="2024-01" db="EMBL/GenBank/DDBJ databases">
        <title>Genome assemblies of Stephania.</title>
        <authorList>
            <person name="Yang L."/>
        </authorList>
    </citation>
    <scope>NUCLEOTIDE SEQUENCE [LARGE SCALE GENOMIC DNA]</scope>
    <source>
        <strain evidence="2">YNDBR</strain>
        <tissue evidence="2">Leaf</tissue>
    </source>
</reference>
<sequence length="181" mass="20502">MKGLEHIPNSLRLWKAVVELANEEDARLLLQRVMLKTYDSAKRVLNKARDKLPKEPAIWIRATKLEEANGNTAAVGKIIERAIRSLQRGGVEIDRETWMNEAEAAERAQSVATCHATIQNTIGIGVEDMDRKRTWVADAEECKRRGSIETTRAIYNHALTVFHTKKSIWLKAAHLEKGHVN</sequence>
<dbReference type="InterPro" id="IPR011990">
    <property type="entry name" value="TPR-like_helical_dom_sf"/>
</dbReference>
<dbReference type="EMBL" id="JBBNAF010000010">
    <property type="protein sequence ID" value="KAK9106816.1"/>
    <property type="molecule type" value="Genomic_DNA"/>
</dbReference>
<keyword evidence="1" id="KW-0677">Repeat</keyword>
<dbReference type="GO" id="GO:2000636">
    <property type="term" value="P:positive regulation of primary miRNA processing"/>
    <property type="evidence" value="ECO:0007669"/>
    <property type="project" value="TreeGrafter"/>
</dbReference>
<organism evidence="2 3">
    <name type="scientific">Stephania yunnanensis</name>
    <dbReference type="NCBI Taxonomy" id="152371"/>
    <lineage>
        <taxon>Eukaryota</taxon>
        <taxon>Viridiplantae</taxon>
        <taxon>Streptophyta</taxon>
        <taxon>Embryophyta</taxon>
        <taxon>Tracheophyta</taxon>
        <taxon>Spermatophyta</taxon>
        <taxon>Magnoliopsida</taxon>
        <taxon>Ranunculales</taxon>
        <taxon>Menispermaceae</taxon>
        <taxon>Menispermoideae</taxon>
        <taxon>Cissampelideae</taxon>
        <taxon>Stephania</taxon>
    </lineage>
</organism>
<gene>
    <name evidence="2" type="ORF">Syun_022827</name>
</gene>
<dbReference type="Proteomes" id="UP001420932">
    <property type="component" value="Unassembled WGS sequence"/>
</dbReference>
<dbReference type="PANTHER" id="PTHR11246">
    <property type="entry name" value="PRE-MRNA SPLICING FACTOR"/>
    <property type="match status" value="1"/>
</dbReference>